<evidence type="ECO:0000313" key="2">
    <source>
        <dbReference type="EMBL" id="EOB14042.1"/>
    </source>
</evidence>
<dbReference type="Proteomes" id="UP000016927">
    <property type="component" value="Unassembled WGS sequence"/>
</dbReference>
<evidence type="ECO:0000313" key="3">
    <source>
        <dbReference type="Proteomes" id="UP000016927"/>
    </source>
</evidence>
<protein>
    <submittedName>
        <fullName evidence="2">Uncharacterized protein</fullName>
    </submittedName>
</protein>
<dbReference type="AlphaFoldDB" id="R0KV00"/>
<reference evidence="2 3" key="1">
    <citation type="journal article" date="2013" name="BMC Genomics">
        <title>Comparative genomics of parasitic silkworm microsporidia reveal an association between genome expansion and host adaptation.</title>
        <authorList>
            <person name="Pan G."/>
            <person name="Xu J."/>
            <person name="Li T."/>
            <person name="Xia Q."/>
            <person name="Liu S.L."/>
            <person name="Zhang G."/>
            <person name="Li S."/>
            <person name="Li C."/>
            <person name="Liu H."/>
            <person name="Yang L."/>
            <person name="Liu T."/>
            <person name="Zhang X."/>
            <person name="Wu Z."/>
            <person name="Fan W."/>
            <person name="Dang X."/>
            <person name="Xiang H."/>
            <person name="Tao M."/>
            <person name="Li Y."/>
            <person name="Hu J."/>
            <person name="Li Z."/>
            <person name="Lin L."/>
            <person name="Luo J."/>
            <person name="Geng L."/>
            <person name="Wang L."/>
            <person name="Long M."/>
            <person name="Wan Y."/>
            <person name="He N."/>
            <person name="Zhang Z."/>
            <person name="Lu C."/>
            <person name="Keeling P.J."/>
            <person name="Wang J."/>
            <person name="Xiang Z."/>
            <person name="Zhou Z."/>
        </authorList>
    </citation>
    <scope>NUCLEOTIDE SEQUENCE [LARGE SCALE GENOMIC DNA]</scope>
    <source>
        <strain evidence="3">CQ1 / CVCC 102059</strain>
    </source>
</reference>
<keyword evidence="3" id="KW-1185">Reference proteome</keyword>
<accession>R0KV00</accession>
<keyword evidence="1" id="KW-0812">Transmembrane</keyword>
<feature type="transmembrane region" description="Helical" evidence="1">
    <location>
        <begin position="52"/>
        <end position="69"/>
    </location>
</feature>
<gene>
    <name evidence="2" type="ORF">NBO_41g0018</name>
</gene>
<name>R0KV00_NOSB1</name>
<keyword evidence="1" id="KW-1133">Transmembrane helix</keyword>
<dbReference type="VEuPathDB" id="MicrosporidiaDB:NBO_41g0018"/>
<sequence length="70" mass="8282">MKNVSMSVHFPLQTSLYPPPSPLLKYSILFFKFFFSFTSLRHSSKIFIPFTKLSKSFLFFALSLFLFFIK</sequence>
<organism evidence="2 3">
    <name type="scientific">Nosema bombycis (strain CQ1 / CVCC 102059)</name>
    <name type="common">Microsporidian parasite</name>
    <name type="synonym">Pebrine of silkworm</name>
    <dbReference type="NCBI Taxonomy" id="578461"/>
    <lineage>
        <taxon>Eukaryota</taxon>
        <taxon>Fungi</taxon>
        <taxon>Fungi incertae sedis</taxon>
        <taxon>Microsporidia</taxon>
        <taxon>Nosematidae</taxon>
        <taxon>Nosema</taxon>
    </lineage>
</organism>
<evidence type="ECO:0000256" key="1">
    <source>
        <dbReference type="SAM" id="Phobius"/>
    </source>
</evidence>
<dbReference type="HOGENOM" id="CLU_2758436_0_0_1"/>
<proteinExistence type="predicted"/>
<keyword evidence="1" id="KW-0472">Membrane</keyword>
<dbReference type="EMBL" id="KB908949">
    <property type="protein sequence ID" value="EOB14042.1"/>
    <property type="molecule type" value="Genomic_DNA"/>
</dbReference>